<evidence type="ECO:0008006" key="4">
    <source>
        <dbReference type="Google" id="ProtNLM"/>
    </source>
</evidence>
<feature type="region of interest" description="Disordered" evidence="1">
    <location>
        <begin position="1"/>
        <end position="37"/>
    </location>
</feature>
<name>A0ABP8UZL3_9GAMM</name>
<organism evidence="2 3">
    <name type="scientific">Kistimonas scapharcae</name>
    <dbReference type="NCBI Taxonomy" id="1036133"/>
    <lineage>
        <taxon>Bacteria</taxon>
        <taxon>Pseudomonadati</taxon>
        <taxon>Pseudomonadota</taxon>
        <taxon>Gammaproteobacteria</taxon>
        <taxon>Oceanospirillales</taxon>
        <taxon>Endozoicomonadaceae</taxon>
        <taxon>Kistimonas</taxon>
    </lineage>
</organism>
<dbReference type="EMBL" id="BAABFL010000106">
    <property type="protein sequence ID" value="GAA4648784.1"/>
    <property type="molecule type" value="Genomic_DNA"/>
</dbReference>
<protein>
    <recommendedName>
        <fullName evidence="4">Fe2OG dioxygenase domain-containing protein</fullName>
    </recommendedName>
</protein>
<dbReference type="Proteomes" id="UP001500604">
    <property type="component" value="Unassembled WGS sequence"/>
</dbReference>
<gene>
    <name evidence="2" type="ORF">GCM10023116_10570</name>
</gene>
<evidence type="ECO:0000313" key="2">
    <source>
        <dbReference type="EMBL" id="GAA4648784.1"/>
    </source>
</evidence>
<feature type="region of interest" description="Disordered" evidence="1">
    <location>
        <begin position="354"/>
        <end position="391"/>
    </location>
</feature>
<sequence>MYSSRTESQGTGNLSQKATSHHSSNNQSATGNTRKRLQKADTINAKLPNKQGNKRLVPHNRTFTTCKAITAPTIKGEKGTIFVGSLPTSYIRQINDEIHSLGTLNSDPDDRLKRHTFNTTPSSMQWEHYPNRGVTTQQMRVCYADGMIVTPRHENIPMPGREENERALLPRAPDSIINLIEQIHKLNPEMAKVFGHNAIRHVAINHYYSLDGSALNENVDFCLHWHVDKPKVGQLVACVNLMGKRNTLIKHHDSELEISSTNPGDFYIFDGTQYEHAVKLMSSSESMVLVLRSPFVPTIRNSDVFFDHESFKLPDEATLYQIKELSAPLWDITKNPNFNVGKIGQLVTTKKCHNKGRSDSEEIRDQRSEIRDQRSEIRDQRSEISSDLNAL</sequence>
<evidence type="ECO:0000313" key="3">
    <source>
        <dbReference type="Proteomes" id="UP001500604"/>
    </source>
</evidence>
<dbReference type="RefSeq" id="WP_345194503.1">
    <property type="nucleotide sequence ID" value="NZ_BAABFL010000106.1"/>
</dbReference>
<keyword evidence="3" id="KW-1185">Reference proteome</keyword>
<accession>A0ABP8UZL3</accession>
<evidence type="ECO:0000256" key="1">
    <source>
        <dbReference type="SAM" id="MobiDB-lite"/>
    </source>
</evidence>
<feature type="compositionally biased region" description="Basic and acidic residues" evidence="1">
    <location>
        <begin position="356"/>
        <end position="384"/>
    </location>
</feature>
<feature type="compositionally biased region" description="Polar residues" evidence="1">
    <location>
        <begin position="1"/>
        <end position="32"/>
    </location>
</feature>
<proteinExistence type="predicted"/>
<comment type="caution">
    <text evidence="2">The sequence shown here is derived from an EMBL/GenBank/DDBJ whole genome shotgun (WGS) entry which is preliminary data.</text>
</comment>
<reference evidence="3" key="1">
    <citation type="journal article" date="2019" name="Int. J. Syst. Evol. Microbiol.">
        <title>The Global Catalogue of Microorganisms (GCM) 10K type strain sequencing project: providing services to taxonomists for standard genome sequencing and annotation.</title>
        <authorList>
            <consortium name="The Broad Institute Genomics Platform"/>
            <consortium name="The Broad Institute Genome Sequencing Center for Infectious Disease"/>
            <person name="Wu L."/>
            <person name="Ma J."/>
        </authorList>
    </citation>
    <scope>NUCLEOTIDE SEQUENCE [LARGE SCALE GENOMIC DNA]</scope>
    <source>
        <strain evidence="3">JCM 17805</strain>
    </source>
</reference>